<dbReference type="SUPFAM" id="SSF56935">
    <property type="entry name" value="Porins"/>
    <property type="match status" value="1"/>
</dbReference>
<feature type="domain" description="TonB-dependent receptor plug" evidence="13">
    <location>
        <begin position="124"/>
        <end position="227"/>
    </location>
</feature>
<dbReference type="EMBL" id="BDCR01000004">
    <property type="protein sequence ID" value="GAT63734.1"/>
    <property type="molecule type" value="Genomic_DNA"/>
</dbReference>
<keyword evidence="7 10" id="KW-0472">Membrane</keyword>
<evidence type="ECO:0000256" key="7">
    <source>
        <dbReference type="ARBA" id="ARBA00023136"/>
    </source>
</evidence>
<dbReference type="Pfam" id="PF00593">
    <property type="entry name" value="TonB_dep_Rec_b-barrel"/>
    <property type="match status" value="1"/>
</dbReference>
<proteinExistence type="inferred from homology"/>
<dbReference type="GO" id="GO:0009279">
    <property type="term" value="C:cell outer membrane"/>
    <property type="evidence" value="ECO:0007669"/>
    <property type="project" value="UniProtKB-SubCell"/>
</dbReference>
<keyword evidence="9 10" id="KW-0998">Cell outer membrane</keyword>
<dbReference type="OrthoDB" id="9795928at2"/>
<keyword evidence="15" id="KW-1185">Reference proteome</keyword>
<dbReference type="Gene3D" id="2.170.130.10">
    <property type="entry name" value="TonB-dependent receptor, plug domain"/>
    <property type="match status" value="1"/>
</dbReference>
<gene>
    <name evidence="14" type="ORF">PJIAN_4275</name>
</gene>
<dbReference type="InterPro" id="IPR036942">
    <property type="entry name" value="Beta-barrel_TonB_sf"/>
</dbReference>
<dbReference type="Pfam" id="PF07715">
    <property type="entry name" value="Plug"/>
    <property type="match status" value="1"/>
</dbReference>
<keyword evidence="6 11" id="KW-0798">TonB box</keyword>
<dbReference type="Gene3D" id="2.60.40.1120">
    <property type="entry name" value="Carboxypeptidase-like, regulatory domain"/>
    <property type="match status" value="1"/>
</dbReference>
<dbReference type="GO" id="GO:0015344">
    <property type="term" value="F:siderophore uptake transmembrane transporter activity"/>
    <property type="evidence" value="ECO:0007669"/>
    <property type="project" value="TreeGrafter"/>
</dbReference>
<dbReference type="PANTHER" id="PTHR30069">
    <property type="entry name" value="TONB-DEPENDENT OUTER MEMBRANE RECEPTOR"/>
    <property type="match status" value="1"/>
</dbReference>
<dbReference type="Gene3D" id="2.40.170.20">
    <property type="entry name" value="TonB-dependent receptor, beta-barrel domain"/>
    <property type="match status" value="1"/>
</dbReference>
<evidence type="ECO:0000256" key="1">
    <source>
        <dbReference type="ARBA" id="ARBA00004571"/>
    </source>
</evidence>
<protein>
    <submittedName>
        <fullName evidence="14">Iron complex outermembrane recepter protein</fullName>
    </submittedName>
</protein>
<evidence type="ECO:0000256" key="5">
    <source>
        <dbReference type="ARBA" id="ARBA00022729"/>
    </source>
</evidence>
<dbReference type="STRING" id="681398.PJIAN_4275"/>
<name>A0A161L8W8_9BACT</name>
<feature type="domain" description="TonB-dependent receptor-like beta-barrel" evidence="12">
    <location>
        <begin position="247"/>
        <end position="761"/>
    </location>
</feature>
<dbReference type="InterPro" id="IPR008969">
    <property type="entry name" value="CarboxyPept-like_regulatory"/>
</dbReference>
<comment type="caution">
    <text evidence="14">The sequence shown here is derived from an EMBL/GenBank/DDBJ whole genome shotgun (WGS) entry which is preliminary data.</text>
</comment>
<organism evidence="14 15">
    <name type="scientific">Paludibacter jiangxiensis</name>
    <dbReference type="NCBI Taxonomy" id="681398"/>
    <lineage>
        <taxon>Bacteria</taxon>
        <taxon>Pseudomonadati</taxon>
        <taxon>Bacteroidota</taxon>
        <taxon>Bacteroidia</taxon>
        <taxon>Bacteroidales</taxon>
        <taxon>Paludibacteraceae</taxon>
        <taxon>Paludibacter</taxon>
    </lineage>
</organism>
<dbReference type="Pfam" id="PF13715">
    <property type="entry name" value="CarbopepD_reg_2"/>
    <property type="match status" value="1"/>
</dbReference>
<evidence type="ECO:0000256" key="11">
    <source>
        <dbReference type="RuleBase" id="RU003357"/>
    </source>
</evidence>
<dbReference type="SUPFAM" id="SSF49464">
    <property type="entry name" value="Carboxypeptidase regulatory domain-like"/>
    <property type="match status" value="1"/>
</dbReference>
<dbReference type="GO" id="GO:0044718">
    <property type="term" value="P:siderophore transmembrane transport"/>
    <property type="evidence" value="ECO:0007669"/>
    <property type="project" value="TreeGrafter"/>
</dbReference>
<sequence>MQKRLIFIILYIIPALLFAEPLPLAKTSLKGVVTDKLTGEPLIGVAVYIPELKTGAVTDDKGSYHIDNLPKTTLIVQVTYVGHQSVIEAIDLRNSVTQNFSLVESSAKIDEVVVTATAGSTQLVRTPTPIAIVPHTDLLREASTNLMDALASQPGISQITTGGGISKPVIRGLGYNRVVVVNDGIRQEGQQWGDEHGIEIDEQAVNKAEILKGPASLMFGSDAMAGVINLFSAPTLPEGKIAGNFYANYQTNNGLMAYSLDLAGNKKGFIWDLRYSDKMAHDYKNKYDGYVYNSRFKEQALTGLIGINKEWGYSHLTFSTYQLTPGIVEGARDSISGKFIKPVALKGVEGSELVNNADGKSYSHGMPYQQVKHYKAVWNNSIFIGDGSLKTTIGFQQNRRQEFGDVLNPDQYGLYFLLNTVNYDVHYMLPQKNGWSASFGVNGMYQHSMNKGTEFLVPEYNLFDAGIFGIASKTIGRFDISGGIRFDNRHEHADDLYLNSNDEKTTVSDPTAYHRFTAFTNDFGGITGSLGAAWRITDDFHAKFNLSRGFRAPNIGELASNGVHDGTVRYEIGDSNLKPETSLQADFQLGYSSRYLSAEVDLFVNRINNYIFSRKLNSTAGGDSITNGYQTYKFVSGDARIMGGEFMFDVHPFDCLHIENSFSYVNSIQLNQPDSTRYLPMTPAPKWKTDVRLDILRHGNVLRNGYINVGVESYFAQNHYYEAYGTETRTPGYSLLYAGIGGDVIHKGHTLFSLYLTGNNLTDVAYQSHLSRLKYEDVNNATGRTGGYNMGRNFSIKLLVPINL</sequence>
<reference evidence="15" key="2">
    <citation type="journal article" date="2017" name="Genome Announc.">
        <title>Draft genome sequence of Paludibacter jiangxiensis NM7(T), a propionate-producing fermentative bacterium.</title>
        <authorList>
            <person name="Qiu Y.-L."/>
            <person name="Tourlousse D.M."/>
            <person name="Matsuura N."/>
            <person name="Ohashi A."/>
            <person name="Sekiguchi Y."/>
        </authorList>
    </citation>
    <scope>NUCLEOTIDE SEQUENCE [LARGE SCALE GENOMIC DNA]</scope>
    <source>
        <strain evidence="15">NM7</strain>
    </source>
</reference>
<evidence type="ECO:0000259" key="12">
    <source>
        <dbReference type="Pfam" id="PF00593"/>
    </source>
</evidence>
<dbReference type="InterPro" id="IPR012910">
    <property type="entry name" value="Plug_dom"/>
</dbReference>
<evidence type="ECO:0000259" key="13">
    <source>
        <dbReference type="Pfam" id="PF07715"/>
    </source>
</evidence>
<comment type="subcellular location">
    <subcellularLocation>
        <location evidence="1 10">Cell outer membrane</location>
        <topology evidence="1 10">Multi-pass membrane protein</topology>
    </subcellularLocation>
</comment>
<dbReference type="InterPro" id="IPR000531">
    <property type="entry name" value="Beta-barrel_TonB"/>
</dbReference>
<dbReference type="PROSITE" id="PS52016">
    <property type="entry name" value="TONB_DEPENDENT_REC_3"/>
    <property type="match status" value="1"/>
</dbReference>
<accession>A0A161L8W8</accession>
<dbReference type="PANTHER" id="PTHR30069:SF29">
    <property type="entry name" value="HEMOGLOBIN AND HEMOGLOBIN-HAPTOGLOBIN-BINDING PROTEIN 1-RELATED"/>
    <property type="match status" value="1"/>
</dbReference>
<dbReference type="AlphaFoldDB" id="A0A161L8W8"/>
<evidence type="ECO:0000256" key="8">
    <source>
        <dbReference type="ARBA" id="ARBA00023170"/>
    </source>
</evidence>
<dbReference type="InterPro" id="IPR039426">
    <property type="entry name" value="TonB-dep_rcpt-like"/>
</dbReference>
<comment type="similarity">
    <text evidence="10 11">Belongs to the TonB-dependent receptor family.</text>
</comment>
<evidence type="ECO:0000256" key="3">
    <source>
        <dbReference type="ARBA" id="ARBA00022452"/>
    </source>
</evidence>
<dbReference type="InterPro" id="IPR037066">
    <property type="entry name" value="Plug_dom_sf"/>
</dbReference>
<keyword evidence="4 10" id="KW-0812">Transmembrane</keyword>
<evidence type="ECO:0000313" key="15">
    <source>
        <dbReference type="Proteomes" id="UP000076586"/>
    </source>
</evidence>
<keyword evidence="3 10" id="KW-1134">Transmembrane beta strand</keyword>
<evidence type="ECO:0000256" key="4">
    <source>
        <dbReference type="ARBA" id="ARBA00022692"/>
    </source>
</evidence>
<evidence type="ECO:0000313" key="14">
    <source>
        <dbReference type="EMBL" id="GAT63734.1"/>
    </source>
</evidence>
<evidence type="ECO:0000256" key="9">
    <source>
        <dbReference type="ARBA" id="ARBA00023237"/>
    </source>
</evidence>
<keyword evidence="5" id="KW-0732">Signal</keyword>
<evidence type="ECO:0000256" key="6">
    <source>
        <dbReference type="ARBA" id="ARBA00023077"/>
    </source>
</evidence>
<keyword evidence="2 10" id="KW-0813">Transport</keyword>
<dbReference type="Proteomes" id="UP000076586">
    <property type="component" value="Unassembled WGS sequence"/>
</dbReference>
<evidence type="ECO:0000256" key="2">
    <source>
        <dbReference type="ARBA" id="ARBA00022448"/>
    </source>
</evidence>
<reference evidence="15" key="1">
    <citation type="submission" date="2016-04" db="EMBL/GenBank/DDBJ databases">
        <title>Draft genome sequence of Paludibacter jiangxiensis strain NM7.</title>
        <authorList>
            <person name="Qiu Y."/>
            <person name="Matsuura N."/>
            <person name="Ohashi A."/>
            <person name="Tourlousse M.D."/>
            <person name="Sekiguchi Y."/>
        </authorList>
    </citation>
    <scope>NUCLEOTIDE SEQUENCE [LARGE SCALE GENOMIC DNA]</scope>
    <source>
        <strain evidence="15">NM7</strain>
    </source>
</reference>
<evidence type="ECO:0000256" key="10">
    <source>
        <dbReference type="PROSITE-ProRule" id="PRU01360"/>
    </source>
</evidence>
<keyword evidence="8" id="KW-0675">Receptor</keyword>
<dbReference type="RefSeq" id="WP_068705206.1">
    <property type="nucleotide sequence ID" value="NZ_BDCR01000004.1"/>
</dbReference>